<protein>
    <recommendedName>
        <fullName evidence="1">BTB domain-containing protein</fullName>
    </recommendedName>
</protein>
<evidence type="ECO:0000313" key="2">
    <source>
        <dbReference type="EMBL" id="EED11743.1"/>
    </source>
</evidence>
<dbReference type="OMA" id="CEFASVQ"/>
<organism evidence="2 3">
    <name type="scientific">Talaromyces stipitatus (strain ATCC 10500 / CBS 375.48 / QM 6759 / NRRL 1006)</name>
    <name type="common">Penicillium stipitatum</name>
    <dbReference type="NCBI Taxonomy" id="441959"/>
    <lineage>
        <taxon>Eukaryota</taxon>
        <taxon>Fungi</taxon>
        <taxon>Dikarya</taxon>
        <taxon>Ascomycota</taxon>
        <taxon>Pezizomycotina</taxon>
        <taxon>Eurotiomycetes</taxon>
        <taxon>Eurotiomycetidae</taxon>
        <taxon>Eurotiales</taxon>
        <taxon>Trichocomaceae</taxon>
        <taxon>Talaromyces</taxon>
        <taxon>Talaromyces sect. Talaromyces</taxon>
    </lineage>
</organism>
<dbReference type="PANTHER" id="PTHR47843:SF5">
    <property type="entry name" value="BTB_POZ DOMAIN PROTEIN"/>
    <property type="match status" value="1"/>
</dbReference>
<dbReference type="SUPFAM" id="SSF54695">
    <property type="entry name" value="POZ domain"/>
    <property type="match status" value="1"/>
</dbReference>
<dbReference type="Pfam" id="PF00651">
    <property type="entry name" value="BTB"/>
    <property type="match status" value="1"/>
</dbReference>
<name>B8MUX5_TALSN</name>
<dbReference type="AlphaFoldDB" id="B8MUX5"/>
<dbReference type="VEuPathDB" id="FungiDB:TSTA_109220"/>
<dbReference type="PhylomeDB" id="B8MUX5"/>
<evidence type="ECO:0000313" key="3">
    <source>
        <dbReference type="Proteomes" id="UP000001745"/>
    </source>
</evidence>
<dbReference type="InterPro" id="IPR011333">
    <property type="entry name" value="SKP1/BTB/POZ_sf"/>
</dbReference>
<dbReference type="EMBL" id="EQ962661">
    <property type="protein sequence ID" value="EED11743.1"/>
    <property type="molecule type" value="Genomic_DNA"/>
</dbReference>
<gene>
    <name evidence="2" type="ORF">TSTA_109220</name>
</gene>
<dbReference type="Gene3D" id="3.30.710.10">
    <property type="entry name" value="Potassium Channel Kv1.1, Chain A"/>
    <property type="match status" value="1"/>
</dbReference>
<feature type="domain" description="BTB" evidence="1">
    <location>
        <begin position="30"/>
        <end position="88"/>
    </location>
</feature>
<dbReference type="InParanoid" id="B8MUX5"/>
<dbReference type="SMART" id="SM00225">
    <property type="entry name" value="BTB"/>
    <property type="match status" value="1"/>
</dbReference>
<proteinExistence type="predicted"/>
<dbReference type="GeneID" id="8107154"/>
<dbReference type="OrthoDB" id="4227187at2759"/>
<dbReference type="STRING" id="441959.B8MUX5"/>
<dbReference type="eggNOG" id="ENOG502SQVI">
    <property type="taxonomic scope" value="Eukaryota"/>
</dbReference>
<dbReference type="PANTHER" id="PTHR47843">
    <property type="entry name" value="BTB DOMAIN-CONTAINING PROTEIN-RELATED"/>
    <property type="match status" value="1"/>
</dbReference>
<dbReference type="HOGENOM" id="CLU_057752_6_1_1"/>
<dbReference type="CDD" id="cd18186">
    <property type="entry name" value="BTB_POZ_ZBTB_KLHL-like"/>
    <property type="match status" value="1"/>
</dbReference>
<reference evidence="3" key="1">
    <citation type="journal article" date="2015" name="Genome Announc.">
        <title>Genome sequence of the AIDS-associated pathogen Penicillium marneffei (ATCC18224) and its near taxonomic relative Talaromyces stipitatus (ATCC10500).</title>
        <authorList>
            <person name="Nierman W.C."/>
            <person name="Fedorova-Abrams N.D."/>
            <person name="Andrianopoulos A."/>
        </authorList>
    </citation>
    <scope>NUCLEOTIDE SEQUENCE [LARGE SCALE GENOMIC DNA]</scope>
    <source>
        <strain evidence="3">ATCC 10500 / CBS 375.48 / QM 6759 / NRRL 1006</strain>
    </source>
</reference>
<dbReference type="Proteomes" id="UP000001745">
    <property type="component" value="Unassembled WGS sequence"/>
</dbReference>
<dbReference type="PROSITE" id="PS50097">
    <property type="entry name" value="BTB"/>
    <property type="match status" value="1"/>
</dbReference>
<dbReference type="InterPro" id="IPR000210">
    <property type="entry name" value="BTB/POZ_dom"/>
</dbReference>
<evidence type="ECO:0000259" key="1">
    <source>
        <dbReference type="PROSITE" id="PS50097"/>
    </source>
</evidence>
<accession>B8MUX5</accession>
<keyword evidence="3" id="KW-1185">Reference proteome</keyword>
<dbReference type="RefSeq" id="XP_002488499.1">
    <property type="nucleotide sequence ID" value="XM_002488454.1"/>
</dbReference>
<sequence length="280" mass="31710">MSQQAVGQTLTSDQWALRVLTRIRELREFSDLTIVCEGVKYEVHKAIICSQSPVLHAACTGGFQANESSPIVDRFVQFLYTGDYTISEKDHEGVDLSPMQYHARVFALADKYDVKTLCDLAANKYYDRLKNDFDYVEFLDSIPDVYQRTLPQSRLRILAVRFSRERIEDALRDNSNLEKYDNIASQVPAFTKDLLDSYITCPILADCEKCGPDQPMRALQARCRKCDYVSRSKIPQMGMHNQIGSQVPSRDADTLFAGSKPIISTGRVENAFTVTDLDPP</sequence>